<proteinExistence type="predicted"/>
<reference evidence="1" key="1">
    <citation type="submission" date="2024-05" db="EMBL/GenBank/DDBJ databases">
        <authorList>
            <person name="Yang L."/>
            <person name="Pan L."/>
        </authorList>
    </citation>
    <scope>NUCLEOTIDE SEQUENCE</scope>
    <source>
        <strain evidence="1">FCG-7</strain>
    </source>
</reference>
<name>A0AAU7FEJ6_9NEIS</name>
<organism evidence="1">
    <name type="scientific">Chitinibacter mangrovi</name>
    <dbReference type="NCBI Taxonomy" id="3153927"/>
    <lineage>
        <taxon>Bacteria</taxon>
        <taxon>Pseudomonadati</taxon>
        <taxon>Pseudomonadota</taxon>
        <taxon>Betaproteobacteria</taxon>
        <taxon>Neisseriales</taxon>
        <taxon>Chitinibacteraceae</taxon>
        <taxon>Chitinibacter</taxon>
    </lineage>
</organism>
<dbReference type="EMBL" id="CP157355">
    <property type="protein sequence ID" value="XBM02066.1"/>
    <property type="molecule type" value="Genomic_DNA"/>
</dbReference>
<accession>A0AAU7FEJ6</accession>
<protein>
    <submittedName>
        <fullName evidence="1">Uncharacterized protein</fullName>
    </submittedName>
</protein>
<dbReference type="AlphaFoldDB" id="A0AAU7FEJ6"/>
<evidence type="ECO:0000313" key="1">
    <source>
        <dbReference type="EMBL" id="XBM02066.1"/>
    </source>
</evidence>
<dbReference type="KEGG" id="cmav:ABHF33_07320"/>
<sequence>MLATNTLQPASSGLAELLNRRCACQFLDHDLLKAQLELSPDMAGLSEEIAHSRPHLFSATMVFITPEQRAQMQAIIQAH</sequence>
<dbReference type="RefSeq" id="WP_348946338.1">
    <property type="nucleotide sequence ID" value="NZ_CP157355.1"/>
</dbReference>
<gene>
    <name evidence="1" type="ORF">ABHF33_07320</name>
</gene>